<keyword evidence="3" id="KW-0812">Transmembrane</keyword>
<keyword evidence="3" id="KW-0472">Membrane</keyword>
<gene>
    <name evidence="7" type="ORF">FOZ62_005486</name>
</gene>
<feature type="transmembrane region" description="Helical" evidence="3">
    <location>
        <begin position="1618"/>
        <end position="1638"/>
    </location>
</feature>
<evidence type="ECO:0000256" key="2">
    <source>
        <dbReference type="SAM" id="MobiDB-lite"/>
    </source>
</evidence>
<dbReference type="SUPFAM" id="SSF53756">
    <property type="entry name" value="UDP-Glycosyltransferase/glycogen phosphorylase"/>
    <property type="match status" value="1"/>
</dbReference>
<dbReference type="InterPro" id="IPR002213">
    <property type="entry name" value="UDP_glucos_trans"/>
</dbReference>
<dbReference type="Pfam" id="PF07064">
    <property type="entry name" value="RIC1"/>
    <property type="match status" value="1"/>
</dbReference>
<dbReference type="Gene3D" id="3.40.50.2000">
    <property type="entry name" value="Glycogen Phosphorylase B"/>
    <property type="match status" value="2"/>
</dbReference>
<dbReference type="InterPro" id="IPR010610">
    <property type="entry name" value="EryCIII-like_C"/>
</dbReference>
<feature type="transmembrane region" description="Helical" evidence="3">
    <location>
        <begin position="1408"/>
        <end position="1434"/>
    </location>
</feature>
<evidence type="ECO:0000313" key="8">
    <source>
        <dbReference type="Proteomes" id="UP000574390"/>
    </source>
</evidence>
<keyword evidence="1" id="KW-0808">Transferase</keyword>
<feature type="transmembrane region" description="Helical" evidence="3">
    <location>
        <begin position="1650"/>
        <end position="1675"/>
    </location>
</feature>
<feature type="transmembrane region" description="Helical" evidence="3">
    <location>
        <begin position="1779"/>
        <end position="1800"/>
    </location>
</feature>
<dbReference type="Pfam" id="PF03033">
    <property type="entry name" value="Glyco_transf_28"/>
    <property type="match status" value="1"/>
</dbReference>
<feature type="transmembrane region" description="Helical" evidence="3">
    <location>
        <begin position="1362"/>
        <end position="1387"/>
    </location>
</feature>
<dbReference type="PANTHER" id="PTHR48050:SF13">
    <property type="entry name" value="STEROL 3-BETA-GLUCOSYLTRANSFERASE UGT80A2"/>
    <property type="match status" value="1"/>
</dbReference>
<feature type="region of interest" description="Disordered" evidence="2">
    <location>
        <begin position="1291"/>
        <end position="1314"/>
    </location>
</feature>
<evidence type="ECO:0000259" key="4">
    <source>
        <dbReference type="Pfam" id="PF03033"/>
    </source>
</evidence>
<comment type="caution">
    <text evidence="7">The sequence shown here is derived from an EMBL/GenBank/DDBJ whole genome shotgun (WGS) entry which is preliminary data.</text>
</comment>
<feature type="transmembrane region" description="Helical" evidence="3">
    <location>
        <begin position="1484"/>
        <end position="1507"/>
    </location>
</feature>
<feature type="region of interest" description="Disordered" evidence="2">
    <location>
        <begin position="683"/>
        <end position="749"/>
    </location>
</feature>
<evidence type="ECO:0000313" key="7">
    <source>
        <dbReference type="EMBL" id="KAF4713883.1"/>
    </source>
</evidence>
<dbReference type="CDD" id="cd03784">
    <property type="entry name" value="GT1_Gtf-like"/>
    <property type="match status" value="1"/>
</dbReference>
<dbReference type="InterPro" id="IPR009771">
    <property type="entry name" value="RIC1_C"/>
</dbReference>
<evidence type="ECO:0000256" key="1">
    <source>
        <dbReference type="ARBA" id="ARBA00022679"/>
    </source>
</evidence>
<feature type="transmembrane region" description="Helical" evidence="3">
    <location>
        <begin position="1682"/>
        <end position="1704"/>
    </location>
</feature>
<dbReference type="EMBL" id="JABANM010025870">
    <property type="protein sequence ID" value="KAF4713883.1"/>
    <property type="molecule type" value="Genomic_DNA"/>
</dbReference>
<accession>A0A7J6QZV1</accession>
<evidence type="ECO:0000256" key="3">
    <source>
        <dbReference type="SAM" id="Phobius"/>
    </source>
</evidence>
<evidence type="ECO:0000259" key="5">
    <source>
        <dbReference type="Pfam" id="PF06722"/>
    </source>
</evidence>
<keyword evidence="3" id="KW-1133">Transmembrane helix</keyword>
<dbReference type="InterPro" id="IPR050426">
    <property type="entry name" value="Glycosyltransferase_28"/>
</dbReference>
<sequence length="2472" mass="271908">MFGFNTSVGLSKYRPGGSAGVLGMQAAPNGRVLSVVTLGGREAQFYAAGYQQQQAPMYRLGSAASMLGITLREPNARHSGSELDSAEESLTTFTGIHAWSGDSSRVFLQLSTRHLVAVFRVKFGDDAAEFKRGADYDYDEADTDYDDEGGTKRHVRSHQLRQLHCLVELECTLSVPSERFSLIPGAGHRLFIISYPTEATSSSMVLLLDTDHYRQRAPKVDLSTLKRTANGILAFEEYRSLARVAESFMANHPEGSPAKDRIVATCAAGGPSGLAAISVEVEGISEVWLLRDRSRGEEESGYGLGRVISISGQCSSIALSTDCLAIALEEGVIDLYTVRDPHNTIELAHSCRVTASNLLTTAEELPPRLPVDGLSWASDRVLLVSTAAGLGAVSTDGARLGCYTHGCGPVKFAAGSATNLWACVVSSDESDVVKFPAVLEHPSFITGNGDDVSCPSVPLLASHERMLLPRGTDCSWKAVAYPHMYMRTNWPPRVFASRPGHWVVICGELGFAVYSILRDKWRLFGDVAHERLVGRVRAACSLAEYGVTFNSSGRLMIWDMGARLDYYTAKLASAEVWAAAEVRSLATCEGNQVVLATSTEATSYVFNGPGDFTVGKSVRFEALPSPLRQIQLFRDETGGVVLLALLRNGEVFREQDSGSMKFTRVCGGVRSVYVFESTERSGKTHLEMSKSSSTETGGSEEDASSSISPVTYRGAGGPFMMPQTASSVGESRHEGRAGTSRSVSDEASEAGRSVVVTNYRSVHPLPAPSLSLPIARRREDEASSPRFDLPAASNEEPALVTEMFTPSHVAKYSDSDEKATESKCPFCRDVCVVDRSSGYYDISPSGVSGFSSVLDAAQVWMEDQAGLSLWINGSFFATRVPIESPSAAVLSVCPTQAAFRVVLPKQSWRLVTAPLYHTLLHRLCSAPGTRLLRTAYSLSSMVYSAKEFRVVFELLLHEAISGCVPIFVRMDKLGIDDLSTVNYHLPVTMRLRTLKNVLDLVGHFGPSGVDYLVAALRKTEPHVSFRHVLGMMDDGGSGRVAPELFNSGLKAGRLYQAAALLLLVQYSAGPDTARRDYALPLLKAALDAGDKALAEQCVRFYSAMGSSRPAEVVDCVRDYCVGLVAECRWVDLLSCFGEDGTAREFLDGVSEPAVVSFDSVVRSMRGLMVCDRSPGDAKADVGMINLAEASDEDDNSTEDGRCPGGDAGLAASRRLFSLFLSLAWSRHVLAMCVASKDPRSLAFAIAKDPVVKEVCAAEGPPGMIRSCPVPSAEASFGGVYDSAGVTADVPYASQSSDGDAQNKVPDLPRIGSDGSLSPAELLRISRAYEDADSETKDVNAGEYLFLGNFSMQFWNAFNNWNFRYWVCLLFVGFAVYTADHLSTYFLTKTAVQQDEETAILLAQPFQTWVGYFYFIFGPLMLLLGGVVLLLNPAVKHTHTIVAISVVLTLICEFMCAVGNPYTVTATRAMPIPMVLLLASMSSRLFPSVSFLAVALYMIGIDIALIVYSSSGDYPAPYTMMVWAGVLCHWFVFGLCLVGSSNLLRAQSDLFYLMMDRLQFRKNEDGSYDLGIHDVSAPMLNYFEDNYKAAYSPAFSKRIDEKDYRLWARSRQTFWVTRHIRWAIIGVVLLIAAMIFVAADFHAGPDGNTASTVSGVVVQVVSALLLLISVCLTVVSFGKPRRLVTAGLLFFVSTAMFSCVYIYNFGRAVEEWKSEAVDAVHYAPVMMRMVWATDPGLFTIIASHVSMSHIGALPLLCIDVIVTTGVILSSEFWLEHPSVFLSMADLVNFVIVIAVAFLYTLNLESHWRLLWAMSRDKVPTSPDMYVSVEGCATEFNAKTMYYFRVHQEKSSYLSLQSTRRLRDLLVEDAEREPLEWQQFICLSFDNLDHAGEGVIETRMHRLQVVVNGIVRCRPDLVPIMFPRPEGNNVPRMNITLIDVGSRGDVEPYIAISKELNAMGHHCRICTHDKFRDIVEKEGVEFFPMALDAPGHWQPEVLMRYAAESPSWSPGFLISPHDMSFVLHHTTEMMQSVRELFFSPGWESNDIGAWAAVRSDPEKRWVTHAMISNPPAYVHVHIAERLGVPLHMFFPMPWSRTKLLGHPMSSKELDENAYWRLLSYSWFDQMQWHGMAAAVNEFREKVLHIPKIGMWHSAGSLLENWGVPFSYCFSPSLFPKPPDWGPNIEITGVCSKGCEENTSYVPPRNLAKFLSSGPKPFYIGFGSISGDLSYIYKPILQAIREMPDLRVFLQKGWCTLSDLTAQDFTEIPNFRERVFLIATPPELCPKCHTNDSSYTHNGLFCDACSGSSSVEDAKGTWEYDILEALGEDNIAFLSGIPHDYLFPKCCAVMHHGGAGTTAMGLDFGLPTSVISFFGDQWIWGGLVQLHGAGKFLRRDRVTAQSVKECLEFSVTAGAKVAARRFQDSFRAERKRGMGAHEGALGFQRQLPLELVTCELCRVMGRWEEDDISYRPRAA</sequence>
<dbReference type="InterPro" id="IPR004276">
    <property type="entry name" value="GlycoTrans_28_N"/>
</dbReference>
<dbReference type="Proteomes" id="UP000574390">
    <property type="component" value="Unassembled WGS sequence"/>
</dbReference>
<feature type="transmembrane region" description="Helical" evidence="3">
    <location>
        <begin position="1440"/>
        <end position="1463"/>
    </location>
</feature>
<name>A0A7J6QZV1_PEROL</name>
<feature type="non-terminal residue" evidence="7">
    <location>
        <position position="1"/>
    </location>
</feature>
<feature type="transmembrane region" description="Helical" evidence="3">
    <location>
        <begin position="1751"/>
        <end position="1773"/>
    </location>
</feature>
<dbReference type="GO" id="GO:0016906">
    <property type="term" value="F:sterol 3-beta-glucosyltransferase activity"/>
    <property type="evidence" value="ECO:0007669"/>
    <property type="project" value="UniProtKB-ARBA"/>
</dbReference>
<reference evidence="7 8" key="1">
    <citation type="submission" date="2020-04" db="EMBL/GenBank/DDBJ databases">
        <title>Perkinsus olseni comparative genomics.</title>
        <authorList>
            <person name="Bogema D.R."/>
        </authorList>
    </citation>
    <scope>NUCLEOTIDE SEQUENCE [LARGE SCALE GENOMIC DNA]</scope>
    <source>
        <strain evidence="7">ATCC PRA-205</strain>
    </source>
</reference>
<feature type="domain" description="Glycosyltransferase family 28 N-terminal" evidence="4">
    <location>
        <begin position="1933"/>
        <end position="1986"/>
    </location>
</feature>
<proteinExistence type="predicted"/>
<evidence type="ECO:0000259" key="6">
    <source>
        <dbReference type="Pfam" id="PF07064"/>
    </source>
</evidence>
<dbReference type="Pfam" id="PF06722">
    <property type="entry name" value="EryCIII-like_C"/>
    <property type="match status" value="1"/>
</dbReference>
<organism evidence="7 8">
    <name type="scientific">Perkinsus olseni</name>
    <name type="common">Perkinsus atlanticus</name>
    <dbReference type="NCBI Taxonomy" id="32597"/>
    <lineage>
        <taxon>Eukaryota</taxon>
        <taxon>Sar</taxon>
        <taxon>Alveolata</taxon>
        <taxon>Perkinsozoa</taxon>
        <taxon>Perkinsea</taxon>
        <taxon>Perkinsida</taxon>
        <taxon>Perkinsidae</taxon>
        <taxon>Perkinsus</taxon>
    </lineage>
</organism>
<feature type="domain" description="RIC1 C-terminal alpha solenoid region" evidence="6">
    <location>
        <begin position="930"/>
        <end position="1107"/>
    </location>
</feature>
<dbReference type="PANTHER" id="PTHR48050">
    <property type="entry name" value="STEROL 3-BETA-GLUCOSYLTRANSFERASE"/>
    <property type="match status" value="1"/>
</dbReference>
<feature type="domain" description="Erythromycin biosynthesis protein CIII-like C-terminal" evidence="5">
    <location>
        <begin position="2326"/>
        <end position="2411"/>
    </location>
</feature>
<protein>
    <submittedName>
        <fullName evidence="7">Uncharacterized protein</fullName>
    </submittedName>
</protein>
<dbReference type="GO" id="GO:0005975">
    <property type="term" value="P:carbohydrate metabolic process"/>
    <property type="evidence" value="ECO:0007669"/>
    <property type="project" value="InterPro"/>
</dbReference>
<feature type="transmembrane region" description="Helical" evidence="3">
    <location>
        <begin position="1519"/>
        <end position="1543"/>
    </location>
</feature>